<keyword evidence="2 5" id="KW-0349">Heme</keyword>
<evidence type="ECO:0000256" key="4">
    <source>
        <dbReference type="ARBA" id="ARBA00023004"/>
    </source>
</evidence>
<dbReference type="InterPro" id="IPR002401">
    <property type="entry name" value="Cyt_P450_E_grp-I"/>
</dbReference>
<dbReference type="GO" id="GO:0005506">
    <property type="term" value="F:iron ion binding"/>
    <property type="evidence" value="ECO:0007669"/>
    <property type="project" value="InterPro"/>
</dbReference>
<comment type="similarity">
    <text evidence="6">Belongs to the cytochrome P450 family.</text>
</comment>
<keyword evidence="8" id="KW-1185">Reference proteome</keyword>
<dbReference type="Proteomes" id="UP000070501">
    <property type="component" value="Unassembled WGS sequence"/>
</dbReference>
<keyword evidence="6" id="KW-0560">Oxidoreductase</keyword>
<dbReference type="PROSITE" id="PS00086">
    <property type="entry name" value="CYTOCHROME_P450"/>
    <property type="match status" value="1"/>
</dbReference>
<feature type="binding site" description="axial binding residue" evidence="5">
    <location>
        <position position="495"/>
    </location>
    <ligand>
        <name>heme</name>
        <dbReference type="ChEBI" id="CHEBI:30413"/>
    </ligand>
    <ligandPart>
        <name>Fe</name>
        <dbReference type="ChEBI" id="CHEBI:18248"/>
    </ligandPart>
</feature>
<keyword evidence="4 5" id="KW-0408">Iron</keyword>
<evidence type="ECO:0000256" key="6">
    <source>
        <dbReference type="RuleBase" id="RU000461"/>
    </source>
</evidence>
<accession>A0A136IV18</accession>
<dbReference type="AlphaFoldDB" id="A0A136IV18"/>
<dbReference type="InParanoid" id="A0A136IV18"/>
<dbReference type="EMBL" id="KQ964257">
    <property type="protein sequence ID" value="KXJ88751.1"/>
    <property type="molecule type" value="Genomic_DNA"/>
</dbReference>
<dbReference type="GO" id="GO:0020037">
    <property type="term" value="F:heme binding"/>
    <property type="evidence" value="ECO:0007669"/>
    <property type="project" value="InterPro"/>
</dbReference>
<dbReference type="InterPro" id="IPR001128">
    <property type="entry name" value="Cyt_P450"/>
</dbReference>
<proteinExistence type="inferred from homology"/>
<dbReference type="GO" id="GO:0004497">
    <property type="term" value="F:monooxygenase activity"/>
    <property type="evidence" value="ECO:0007669"/>
    <property type="project" value="UniProtKB-KW"/>
</dbReference>
<dbReference type="SUPFAM" id="SSF48264">
    <property type="entry name" value="Cytochrome P450"/>
    <property type="match status" value="1"/>
</dbReference>
<protein>
    <submittedName>
        <fullName evidence="7">Trichodiene oxygenase</fullName>
    </submittedName>
</protein>
<comment type="cofactor">
    <cofactor evidence="1 5">
        <name>heme</name>
        <dbReference type="ChEBI" id="CHEBI:30413"/>
    </cofactor>
</comment>
<dbReference type="Gene3D" id="1.10.630.10">
    <property type="entry name" value="Cytochrome P450"/>
    <property type="match status" value="1"/>
</dbReference>
<dbReference type="PRINTS" id="PR00385">
    <property type="entry name" value="P450"/>
</dbReference>
<dbReference type="OrthoDB" id="3945418at2759"/>
<evidence type="ECO:0000256" key="2">
    <source>
        <dbReference type="ARBA" id="ARBA00022617"/>
    </source>
</evidence>
<dbReference type="PRINTS" id="PR00463">
    <property type="entry name" value="EP450I"/>
</dbReference>
<reference evidence="8" key="1">
    <citation type="submission" date="2016-02" db="EMBL/GenBank/DDBJ databases">
        <title>Draft genome sequence of Microdochium bolleyi, a fungal endophyte of beachgrass.</title>
        <authorList>
            <consortium name="DOE Joint Genome Institute"/>
            <person name="David A.S."/>
            <person name="May G."/>
            <person name="Haridas S."/>
            <person name="Lim J."/>
            <person name="Wang M."/>
            <person name="Labutti K."/>
            <person name="Lipzen A."/>
            <person name="Barry K."/>
            <person name="Grigoriev I.V."/>
        </authorList>
    </citation>
    <scope>NUCLEOTIDE SEQUENCE [LARGE SCALE GENOMIC DNA]</scope>
    <source>
        <strain evidence="8">J235TASD1</strain>
    </source>
</reference>
<evidence type="ECO:0000256" key="5">
    <source>
        <dbReference type="PIRSR" id="PIRSR602401-1"/>
    </source>
</evidence>
<dbReference type="CDD" id="cd11062">
    <property type="entry name" value="CYP58-like"/>
    <property type="match status" value="1"/>
</dbReference>
<sequence>MATIIQDLWDFITNDLDLSTAQAIIATLLAGGTTFGLARAVYNVSPLHPLSHIPGPKLNAMTYLPEFFHDTIRFGKYTSEIAKMHETYGPIVRINPDEVHCNDPKFANEIFPSGGRKRDKVPHQVRGSAIEYSGFSTVDHDRHRQLRGPVAKFFSRTQVTKLEPQVAGQVQRLCSRLLAWSGREPLDLASAYSCFTSDVISGYSFGQSFGFLDRQGPKGEPVWEPNYHKPVYSLLQTVFLFRYFPFLKHTSLAAVYLTSILPEDMGLFIKTLMVDIPSYVRQTQADLDSGVLDPNNNDKPTVFASLLNSDLPEELKTVTRLSDEAAAVLNAGTETTSWTVAIITYYLLAQPATLARLTAELQTVVSDPLNLPRWAVLEKLPFLSAVIQEALRLSYGVSARTGRVPTAESLLYKGEMTDPKTGVSRPVQYVIPQDYGIGMSAVITHHNEKSFPNSHTFDAERWLFGEDAEGVNKFGQTRRELDDAHMSFGKGSRGCLGINLAQCELYLLVTALTLRVLPHMELFETTEEDVKYDRDMFIPLTKSSSKGVRVTIS</sequence>
<keyword evidence="6" id="KW-0503">Monooxygenase</keyword>
<dbReference type="STRING" id="196109.A0A136IV18"/>
<dbReference type="PANTHER" id="PTHR24305:SF147">
    <property type="entry name" value="P450, PUTATIVE (EUROFUNG)-RELATED"/>
    <property type="match status" value="1"/>
</dbReference>
<dbReference type="InterPro" id="IPR017972">
    <property type="entry name" value="Cyt_P450_CS"/>
</dbReference>
<dbReference type="Pfam" id="PF00067">
    <property type="entry name" value="p450"/>
    <property type="match status" value="1"/>
</dbReference>
<organism evidence="7 8">
    <name type="scientific">Microdochium bolleyi</name>
    <dbReference type="NCBI Taxonomy" id="196109"/>
    <lineage>
        <taxon>Eukaryota</taxon>
        <taxon>Fungi</taxon>
        <taxon>Dikarya</taxon>
        <taxon>Ascomycota</taxon>
        <taxon>Pezizomycotina</taxon>
        <taxon>Sordariomycetes</taxon>
        <taxon>Xylariomycetidae</taxon>
        <taxon>Xylariales</taxon>
        <taxon>Microdochiaceae</taxon>
        <taxon>Microdochium</taxon>
    </lineage>
</organism>
<name>A0A136IV18_9PEZI</name>
<evidence type="ECO:0000256" key="3">
    <source>
        <dbReference type="ARBA" id="ARBA00022723"/>
    </source>
</evidence>
<gene>
    <name evidence="7" type="ORF">Micbo1qcDRAFT_213865</name>
</gene>
<keyword evidence="3 5" id="KW-0479">Metal-binding</keyword>
<dbReference type="PANTHER" id="PTHR24305">
    <property type="entry name" value="CYTOCHROME P450"/>
    <property type="match status" value="1"/>
</dbReference>
<dbReference type="InterPro" id="IPR050121">
    <property type="entry name" value="Cytochrome_P450_monoxygenase"/>
</dbReference>
<evidence type="ECO:0000256" key="1">
    <source>
        <dbReference type="ARBA" id="ARBA00001971"/>
    </source>
</evidence>
<dbReference type="GO" id="GO:0016705">
    <property type="term" value="F:oxidoreductase activity, acting on paired donors, with incorporation or reduction of molecular oxygen"/>
    <property type="evidence" value="ECO:0007669"/>
    <property type="project" value="InterPro"/>
</dbReference>
<evidence type="ECO:0000313" key="8">
    <source>
        <dbReference type="Proteomes" id="UP000070501"/>
    </source>
</evidence>
<evidence type="ECO:0000313" key="7">
    <source>
        <dbReference type="EMBL" id="KXJ88751.1"/>
    </source>
</evidence>
<dbReference type="InterPro" id="IPR036396">
    <property type="entry name" value="Cyt_P450_sf"/>
</dbReference>